<dbReference type="OrthoDB" id="1091825at2"/>
<protein>
    <recommendedName>
        <fullName evidence="3">DUF3108 domain-containing protein</fullName>
    </recommendedName>
</protein>
<dbReference type="AlphaFoldDB" id="A0A4Z0W6L8"/>
<evidence type="ECO:0000313" key="1">
    <source>
        <dbReference type="EMBL" id="TGG88734.1"/>
    </source>
</evidence>
<dbReference type="RefSeq" id="WP_135402413.1">
    <property type="nucleotide sequence ID" value="NZ_SRME01000001.1"/>
</dbReference>
<proteinExistence type="predicted"/>
<comment type="caution">
    <text evidence="1">The sequence shown here is derived from an EMBL/GenBank/DDBJ whole genome shotgun (WGS) entry which is preliminary data.</text>
</comment>
<reference evidence="1 2" key="1">
    <citation type="submission" date="2019-04" db="EMBL/GenBank/DDBJ databases">
        <title>Draft genome sequence data and analysis of a Fermenting Bacterium, Geotoga petraea strain HO-Geo1, isolated from heavy-oil petroleum reservoir in Russia.</title>
        <authorList>
            <person name="Grouzdev D.S."/>
            <person name="Semenova E.M."/>
            <person name="Sokolova D.S."/>
            <person name="Tourova T.P."/>
            <person name="Poltaraus A.B."/>
            <person name="Nazina T.N."/>
        </authorList>
    </citation>
    <scope>NUCLEOTIDE SEQUENCE [LARGE SCALE GENOMIC DNA]</scope>
    <source>
        <strain evidence="1 2">HO-Geo1</strain>
    </source>
</reference>
<accession>A0A4Z0W6L8</accession>
<dbReference type="Proteomes" id="UP000297288">
    <property type="component" value="Unassembled WGS sequence"/>
</dbReference>
<sequence length="221" mass="26287">MKNSILIIILMFLTVITYSTPFFKQGIEEINYKENYGEYVNDSKLKIINLIPMKVQWESINDITTIETDKSLKTIKMNYESDNTNLNLIRKGNFIELSGTSEGKKVQKKLKIDDDPWYQLFVFSFTDFIFSDDKTRQYWVFNPFDLSMSKMKVEKISKEKITINEKTYDTFLLNTRLTGFMSIFWKGEYWFNSENGMYLKYDGLNIFPKIQNVIITAQDWR</sequence>
<dbReference type="EMBL" id="SRME01000001">
    <property type="protein sequence ID" value="TGG88734.1"/>
    <property type="molecule type" value="Genomic_DNA"/>
</dbReference>
<evidence type="ECO:0000313" key="2">
    <source>
        <dbReference type="Proteomes" id="UP000297288"/>
    </source>
</evidence>
<name>A0A4Z0W6L8_9BACT</name>
<organism evidence="1 2">
    <name type="scientific">Geotoga petraea</name>
    <dbReference type="NCBI Taxonomy" id="28234"/>
    <lineage>
        <taxon>Bacteria</taxon>
        <taxon>Thermotogati</taxon>
        <taxon>Thermotogota</taxon>
        <taxon>Thermotogae</taxon>
        <taxon>Petrotogales</taxon>
        <taxon>Petrotogaceae</taxon>
        <taxon>Geotoga</taxon>
    </lineage>
</organism>
<gene>
    <name evidence="1" type="ORF">E4650_00595</name>
</gene>
<evidence type="ECO:0008006" key="3">
    <source>
        <dbReference type="Google" id="ProtNLM"/>
    </source>
</evidence>